<dbReference type="GO" id="GO:0031177">
    <property type="term" value="F:phosphopantetheine binding"/>
    <property type="evidence" value="ECO:0007669"/>
    <property type="project" value="TreeGrafter"/>
</dbReference>
<dbReference type="GO" id="GO:0016874">
    <property type="term" value="F:ligase activity"/>
    <property type="evidence" value="ECO:0007669"/>
    <property type="project" value="UniProtKB-KW"/>
</dbReference>
<dbReference type="PANTHER" id="PTHR45527:SF15">
    <property type="entry name" value="NONRIBOSOMAL PEPTIDE SYNTHETASE EASA-RELATED"/>
    <property type="match status" value="1"/>
</dbReference>
<proteinExistence type="predicted"/>
<dbReference type="STRING" id="1573173.A0A167CNB3"/>
<dbReference type="Pfam" id="PF00501">
    <property type="entry name" value="AMP-binding"/>
    <property type="match status" value="1"/>
</dbReference>
<protein>
    <submittedName>
        <fullName evidence="4">Peptide synthetase</fullName>
    </submittedName>
</protein>
<dbReference type="Proteomes" id="UP000076584">
    <property type="component" value="Unassembled WGS sequence"/>
</dbReference>
<sequence>MYRTSSNKSAALPVPTPVTAASGSWVSKTQRSIWTWQELFPRTNTPRLLCVVSLRHGRIDVGLSTSTAAIPITRSQRLFQQFSHIAGQLVGASPGAVVRDLDLASPRDVADMRRWNAAAPVEPELACLHWPIEQHAADRPDADTGVAVRPSNPAFAVFTSGSTCKPKGIAIEHGAICTSIRDHGRVMRFSDIFTTLSFGSCVCVPSDEDRLDDLAGCIVKLEANHACLTVTVAAQLQLLDVPGLRTLVVGGESVTARVVQQWADPV</sequence>
<dbReference type="Gene3D" id="3.40.50.980">
    <property type="match status" value="1"/>
</dbReference>
<evidence type="ECO:0000256" key="1">
    <source>
        <dbReference type="ARBA" id="ARBA00022450"/>
    </source>
</evidence>
<dbReference type="GO" id="GO:0043041">
    <property type="term" value="P:amino acid activation for nonribosomal peptide biosynthetic process"/>
    <property type="evidence" value="ECO:0007669"/>
    <property type="project" value="TreeGrafter"/>
</dbReference>
<dbReference type="GO" id="GO:0044550">
    <property type="term" value="P:secondary metabolite biosynthetic process"/>
    <property type="evidence" value="ECO:0007669"/>
    <property type="project" value="TreeGrafter"/>
</dbReference>
<keyword evidence="2" id="KW-0597">Phosphoprotein</keyword>
<dbReference type="AlphaFoldDB" id="A0A167CNB3"/>
<name>A0A167CNB3_COLIC</name>
<dbReference type="InterPro" id="IPR000873">
    <property type="entry name" value="AMP-dep_synth/lig_dom"/>
</dbReference>
<dbReference type="SUPFAM" id="SSF56801">
    <property type="entry name" value="Acetyl-CoA synthetase-like"/>
    <property type="match status" value="1"/>
</dbReference>
<accession>A0A167CNB3</accession>
<dbReference type="InterPro" id="IPR042099">
    <property type="entry name" value="ANL_N_sf"/>
</dbReference>
<evidence type="ECO:0000313" key="4">
    <source>
        <dbReference type="EMBL" id="KZL82814.1"/>
    </source>
</evidence>
<reference evidence="4 5" key="1">
    <citation type="submission" date="2015-06" db="EMBL/GenBank/DDBJ databases">
        <title>Survival trade-offs in plant roots during colonization by closely related pathogenic and mutualistic fungi.</title>
        <authorList>
            <person name="Hacquard S."/>
            <person name="Kracher B."/>
            <person name="Hiruma K."/>
            <person name="Weinman A."/>
            <person name="Muench P."/>
            <person name="Garrido Oter R."/>
            <person name="Ver Loren van Themaat E."/>
            <person name="Dallerey J.-F."/>
            <person name="Damm U."/>
            <person name="Henrissat B."/>
            <person name="Lespinet O."/>
            <person name="Thon M."/>
            <person name="Kemen E."/>
            <person name="McHardy A.C."/>
            <person name="Schulze-Lefert P."/>
            <person name="O'Connell R.J."/>
        </authorList>
    </citation>
    <scope>NUCLEOTIDE SEQUENCE [LARGE SCALE GENOMIC DNA]</scope>
    <source>
        <strain evidence="4 5">MAFF 238704</strain>
    </source>
</reference>
<comment type="caution">
    <text evidence="4">The sequence shown here is derived from an EMBL/GenBank/DDBJ whole genome shotgun (WGS) entry which is preliminary data.</text>
</comment>
<dbReference type="EMBL" id="LFIW01001287">
    <property type="protein sequence ID" value="KZL82814.1"/>
    <property type="molecule type" value="Genomic_DNA"/>
</dbReference>
<keyword evidence="1" id="KW-0596">Phosphopantetheine</keyword>
<organism evidence="4 5">
    <name type="scientific">Colletotrichum incanum</name>
    <name type="common">Soybean anthracnose fungus</name>
    <dbReference type="NCBI Taxonomy" id="1573173"/>
    <lineage>
        <taxon>Eukaryota</taxon>
        <taxon>Fungi</taxon>
        <taxon>Dikarya</taxon>
        <taxon>Ascomycota</taxon>
        <taxon>Pezizomycotina</taxon>
        <taxon>Sordariomycetes</taxon>
        <taxon>Hypocreomycetidae</taxon>
        <taxon>Glomerellales</taxon>
        <taxon>Glomerellaceae</taxon>
        <taxon>Colletotrichum</taxon>
        <taxon>Colletotrichum spaethianum species complex</taxon>
    </lineage>
</organism>
<dbReference type="Gene3D" id="3.40.50.12780">
    <property type="entry name" value="N-terminal domain of ligase-like"/>
    <property type="match status" value="1"/>
</dbReference>
<keyword evidence="5" id="KW-1185">Reference proteome</keyword>
<dbReference type="GO" id="GO:0005737">
    <property type="term" value="C:cytoplasm"/>
    <property type="evidence" value="ECO:0007669"/>
    <property type="project" value="TreeGrafter"/>
</dbReference>
<evidence type="ECO:0000313" key="5">
    <source>
        <dbReference type="Proteomes" id="UP000076584"/>
    </source>
</evidence>
<evidence type="ECO:0000256" key="2">
    <source>
        <dbReference type="ARBA" id="ARBA00022553"/>
    </source>
</evidence>
<feature type="domain" description="AMP-dependent synthetase/ligase" evidence="3">
    <location>
        <begin position="131"/>
        <end position="263"/>
    </location>
</feature>
<evidence type="ECO:0000259" key="3">
    <source>
        <dbReference type="Pfam" id="PF00501"/>
    </source>
</evidence>
<gene>
    <name evidence="4" type="ORF">CI238_11931</name>
</gene>
<dbReference type="PANTHER" id="PTHR45527">
    <property type="entry name" value="NONRIBOSOMAL PEPTIDE SYNTHETASE"/>
    <property type="match status" value="1"/>
</dbReference>